<evidence type="ECO:0000313" key="3">
    <source>
        <dbReference type="Proteomes" id="UP000299102"/>
    </source>
</evidence>
<dbReference type="Proteomes" id="UP000299102">
    <property type="component" value="Unassembled WGS sequence"/>
</dbReference>
<gene>
    <name evidence="2" type="ORF">EVAR_54652_1</name>
</gene>
<feature type="region of interest" description="Disordered" evidence="1">
    <location>
        <begin position="74"/>
        <end position="109"/>
    </location>
</feature>
<proteinExistence type="predicted"/>
<reference evidence="2 3" key="1">
    <citation type="journal article" date="2019" name="Commun. Biol.">
        <title>The bagworm genome reveals a unique fibroin gene that provides high tensile strength.</title>
        <authorList>
            <person name="Kono N."/>
            <person name="Nakamura H."/>
            <person name="Ohtoshi R."/>
            <person name="Tomita M."/>
            <person name="Numata K."/>
            <person name="Arakawa K."/>
        </authorList>
    </citation>
    <scope>NUCLEOTIDE SEQUENCE [LARGE SCALE GENOMIC DNA]</scope>
</reference>
<organism evidence="2 3">
    <name type="scientific">Eumeta variegata</name>
    <name type="common">Bagworm moth</name>
    <name type="synonym">Eumeta japonica</name>
    <dbReference type="NCBI Taxonomy" id="151549"/>
    <lineage>
        <taxon>Eukaryota</taxon>
        <taxon>Metazoa</taxon>
        <taxon>Ecdysozoa</taxon>
        <taxon>Arthropoda</taxon>
        <taxon>Hexapoda</taxon>
        <taxon>Insecta</taxon>
        <taxon>Pterygota</taxon>
        <taxon>Neoptera</taxon>
        <taxon>Endopterygota</taxon>
        <taxon>Lepidoptera</taxon>
        <taxon>Glossata</taxon>
        <taxon>Ditrysia</taxon>
        <taxon>Tineoidea</taxon>
        <taxon>Psychidae</taxon>
        <taxon>Oiketicinae</taxon>
        <taxon>Eumeta</taxon>
    </lineage>
</organism>
<protein>
    <submittedName>
        <fullName evidence="2">Uncharacterized protein</fullName>
    </submittedName>
</protein>
<evidence type="ECO:0000256" key="1">
    <source>
        <dbReference type="SAM" id="MobiDB-lite"/>
    </source>
</evidence>
<evidence type="ECO:0000313" key="2">
    <source>
        <dbReference type="EMBL" id="GBP59217.1"/>
    </source>
</evidence>
<name>A0A4C1XAD3_EUMVA</name>
<dbReference type="EMBL" id="BGZK01000755">
    <property type="protein sequence ID" value="GBP59217.1"/>
    <property type="molecule type" value="Genomic_DNA"/>
</dbReference>
<keyword evidence="3" id="KW-1185">Reference proteome</keyword>
<comment type="caution">
    <text evidence="2">The sequence shown here is derived from an EMBL/GenBank/DDBJ whole genome shotgun (WGS) entry which is preliminary data.</text>
</comment>
<sequence>MLNLGPLALPPLYPVEHAVTSTTLLKRRSPPIQLERWRVAFVRDVQPLSIEENAQIKSLSCLCLSVGRGLLPPNVPDEKSQLGEELSPSYGGEETRDEAPAVNASGGHSTSSLHAALHAQLATQLAQQQAALAAAVAAAAAAHHHHQNNNVIELRFDREDDCDFRLDAAFNANYGLKVRVGVIMIGSVPNKSGNNRDLDLYFELS</sequence>
<dbReference type="AlphaFoldDB" id="A0A4C1XAD3"/>
<accession>A0A4C1XAD3</accession>